<sequence>MQGLDVVHILLLFFFSYWGVRYPCALLTGMWVVRPDYNEDGSPTLQVIHMDCIMQAAHMMPVFGEAFIGQDINYANSLDSFDTFYVNKFIDHSAFEITF</sequence>
<organism evidence="3">
    <name type="scientific">Serpula lacrymans var. lacrymans (strain S7.3)</name>
    <name type="common">Dry rot fungus</name>
    <dbReference type="NCBI Taxonomy" id="936435"/>
    <lineage>
        <taxon>Eukaryota</taxon>
        <taxon>Fungi</taxon>
        <taxon>Dikarya</taxon>
        <taxon>Basidiomycota</taxon>
        <taxon>Agaricomycotina</taxon>
        <taxon>Agaricomycetes</taxon>
        <taxon>Agaricomycetidae</taxon>
        <taxon>Boletales</taxon>
        <taxon>Coniophorineae</taxon>
        <taxon>Serpulaceae</taxon>
        <taxon>Serpula</taxon>
    </lineage>
</organism>
<dbReference type="InParanoid" id="F8PMZ6"/>
<dbReference type="EMBL" id="GL945476">
    <property type="protein sequence ID" value="EGO02978.1"/>
    <property type="molecule type" value="Genomic_DNA"/>
</dbReference>
<keyword evidence="3" id="KW-1185">Reference proteome</keyword>
<dbReference type="STRING" id="936435.F8PMZ6"/>
<reference evidence="3" key="1">
    <citation type="journal article" date="2011" name="Science">
        <title>The plant cell wall-decomposing machinery underlies the functional diversity of forest fungi.</title>
        <authorList>
            <person name="Eastwood D.C."/>
            <person name="Floudas D."/>
            <person name="Binder M."/>
            <person name="Majcherczyk A."/>
            <person name="Schneider P."/>
            <person name="Aerts A."/>
            <person name="Asiegbu F.O."/>
            <person name="Baker S.E."/>
            <person name="Barry K."/>
            <person name="Bendiksby M."/>
            <person name="Blumentritt M."/>
            <person name="Coutinho P.M."/>
            <person name="Cullen D."/>
            <person name="de Vries R.P."/>
            <person name="Gathman A."/>
            <person name="Goodell B."/>
            <person name="Henrissat B."/>
            <person name="Ihrmark K."/>
            <person name="Kauserud H."/>
            <person name="Kohler A."/>
            <person name="LaButti K."/>
            <person name="Lapidus A."/>
            <person name="Lavin J.L."/>
            <person name="Lee Y.-H."/>
            <person name="Lindquist E."/>
            <person name="Lilly W."/>
            <person name="Lucas S."/>
            <person name="Morin E."/>
            <person name="Murat C."/>
            <person name="Oguiza J.A."/>
            <person name="Park J."/>
            <person name="Pisabarro A.G."/>
            <person name="Riley R."/>
            <person name="Rosling A."/>
            <person name="Salamov A."/>
            <person name="Schmidt O."/>
            <person name="Schmutz J."/>
            <person name="Skrede I."/>
            <person name="Stenlid J."/>
            <person name="Wiebenga A."/>
            <person name="Xie X."/>
            <person name="Kuees U."/>
            <person name="Hibbett D.S."/>
            <person name="Hoffmeister D."/>
            <person name="Hoegberg N."/>
            <person name="Martin F."/>
            <person name="Grigoriev I.V."/>
            <person name="Watkinson S.C."/>
        </authorList>
    </citation>
    <scope>NUCLEOTIDE SEQUENCE [LARGE SCALE GENOMIC DNA]</scope>
    <source>
        <strain evidence="3">strain S7.3</strain>
    </source>
</reference>
<keyword evidence="1" id="KW-1133">Transmembrane helix</keyword>
<feature type="transmembrane region" description="Helical" evidence="1">
    <location>
        <begin position="6"/>
        <end position="24"/>
    </location>
</feature>
<dbReference type="AlphaFoldDB" id="F8PMZ6"/>
<dbReference type="OMA" id="QDINYAN"/>
<protein>
    <submittedName>
        <fullName evidence="2">Uncharacterized protein</fullName>
    </submittedName>
</protein>
<keyword evidence="1" id="KW-0472">Membrane</keyword>
<evidence type="ECO:0000256" key="1">
    <source>
        <dbReference type="SAM" id="Phobius"/>
    </source>
</evidence>
<gene>
    <name evidence="2" type="ORF">SERLA73DRAFT_38932</name>
</gene>
<dbReference type="Proteomes" id="UP000008063">
    <property type="component" value="Unassembled WGS sequence"/>
</dbReference>
<keyword evidence="1" id="KW-0812">Transmembrane</keyword>
<accession>F8PMZ6</accession>
<dbReference type="HOGENOM" id="CLU_006344_16_0_1"/>
<evidence type="ECO:0000313" key="3">
    <source>
        <dbReference type="Proteomes" id="UP000008063"/>
    </source>
</evidence>
<evidence type="ECO:0000313" key="2">
    <source>
        <dbReference type="EMBL" id="EGO02978.1"/>
    </source>
</evidence>
<name>F8PMZ6_SERL3</name>
<proteinExistence type="predicted"/>
<feature type="non-terminal residue" evidence="2">
    <location>
        <position position="99"/>
    </location>
</feature>